<evidence type="ECO:0000256" key="3">
    <source>
        <dbReference type="ARBA" id="ARBA00023315"/>
    </source>
</evidence>
<dbReference type="STRING" id="357750.A0A2S6C1V4"/>
<dbReference type="Pfam" id="PF16076">
    <property type="entry name" value="Acyltransf_C"/>
    <property type="match status" value="1"/>
</dbReference>
<evidence type="ECO:0000313" key="6">
    <source>
        <dbReference type="EMBL" id="PPJ53700.1"/>
    </source>
</evidence>
<dbReference type="InterPro" id="IPR002123">
    <property type="entry name" value="Plipid/glycerol_acylTrfase"/>
</dbReference>
<keyword evidence="4" id="KW-0472">Membrane</keyword>
<keyword evidence="2" id="KW-0808">Transferase</keyword>
<evidence type="ECO:0000256" key="1">
    <source>
        <dbReference type="ARBA" id="ARBA00008655"/>
    </source>
</evidence>
<dbReference type="InterPro" id="IPR032098">
    <property type="entry name" value="Acyltransf_C"/>
</dbReference>
<gene>
    <name evidence="6" type="ORF">CBER1_00786</name>
</gene>
<evidence type="ECO:0000313" key="7">
    <source>
        <dbReference type="Proteomes" id="UP000237631"/>
    </source>
</evidence>
<dbReference type="EMBL" id="PNEN01000577">
    <property type="protein sequence ID" value="PPJ53700.1"/>
    <property type="molecule type" value="Genomic_DNA"/>
</dbReference>
<dbReference type="Pfam" id="PF01553">
    <property type="entry name" value="Acyltransferase"/>
    <property type="match status" value="1"/>
</dbReference>
<feature type="domain" description="Phospholipid/glycerol acyltransferase" evidence="5">
    <location>
        <begin position="86"/>
        <end position="208"/>
    </location>
</feature>
<accession>A0A2S6C1V4</accession>
<dbReference type="OrthoDB" id="189226at2759"/>
<keyword evidence="7" id="KW-1185">Reference proteome</keyword>
<dbReference type="GO" id="GO:0012505">
    <property type="term" value="C:endomembrane system"/>
    <property type="evidence" value="ECO:0007669"/>
    <property type="project" value="TreeGrafter"/>
</dbReference>
<dbReference type="Proteomes" id="UP000237631">
    <property type="component" value="Unassembled WGS sequence"/>
</dbReference>
<comment type="similarity">
    <text evidence="1">Belongs to the 1-acyl-sn-glycerol-3-phosphate acyltransferase family.</text>
</comment>
<dbReference type="GO" id="GO:0003841">
    <property type="term" value="F:1-acylglycerol-3-phosphate O-acyltransferase activity"/>
    <property type="evidence" value="ECO:0007669"/>
    <property type="project" value="TreeGrafter"/>
</dbReference>
<keyword evidence="4" id="KW-1133">Transmembrane helix</keyword>
<dbReference type="AlphaFoldDB" id="A0A2S6C1V4"/>
<name>A0A2S6C1V4_9PEZI</name>
<comment type="caution">
    <text evidence="6">The sequence shown here is derived from an EMBL/GenBank/DDBJ whole genome shotgun (WGS) entry which is preliminary data.</text>
</comment>
<evidence type="ECO:0000256" key="4">
    <source>
        <dbReference type="SAM" id="Phobius"/>
    </source>
</evidence>
<proteinExistence type="inferred from homology"/>
<dbReference type="CDD" id="cd07990">
    <property type="entry name" value="LPLAT_LCLAT1-like"/>
    <property type="match status" value="1"/>
</dbReference>
<feature type="transmembrane region" description="Helical" evidence="4">
    <location>
        <begin position="20"/>
        <end position="41"/>
    </location>
</feature>
<evidence type="ECO:0000259" key="5">
    <source>
        <dbReference type="SMART" id="SM00563"/>
    </source>
</evidence>
<sequence length="311" mass="35802">MAPIYQVALVLRSAIFLIPWLIHLFIADILLSALLPLFAIAPTLAYDLSSAIAEPVWNGIQSILTQRNGAKIIVSGANDLPPGESAIVISNHVEWADFYSIQALALQKSMLGRCRYFAKQQLKWVPFLGWGLWAMGMPLVSRNWMTDQREMDRVFKGVQERKWPMWLISFSEATRYTPSKRLSAEKWCEANNRKLGKHVLYPRVKGFCASVRQLRTTPHVQAVYDLTIAYAHHPQGRSSQFQRPPTFWQTLSQPKLDQQRTFYVHVTRHAIVDLPHSDAELAQWLEDRWVEKGERLEILRQKLVKGVSWEA</sequence>
<organism evidence="6 7">
    <name type="scientific">Cercospora berteroae</name>
    <dbReference type="NCBI Taxonomy" id="357750"/>
    <lineage>
        <taxon>Eukaryota</taxon>
        <taxon>Fungi</taxon>
        <taxon>Dikarya</taxon>
        <taxon>Ascomycota</taxon>
        <taxon>Pezizomycotina</taxon>
        <taxon>Dothideomycetes</taxon>
        <taxon>Dothideomycetidae</taxon>
        <taxon>Mycosphaerellales</taxon>
        <taxon>Mycosphaerellaceae</taxon>
        <taxon>Cercospora</taxon>
    </lineage>
</organism>
<evidence type="ECO:0000256" key="2">
    <source>
        <dbReference type="ARBA" id="ARBA00022679"/>
    </source>
</evidence>
<dbReference type="SMART" id="SM00563">
    <property type="entry name" value="PlsC"/>
    <property type="match status" value="1"/>
</dbReference>
<keyword evidence="4" id="KW-0812">Transmembrane</keyword>
<protein>
    <recommendedName>
        <fullName evidence="5">Phospholipid/glycerol acyltransferase domain-containing protein</fullName>
    </recommendedName>
</protein>
<dbReference type="PANTHER" id="PTHR10983:SF24">
    <property type="entry name" value="1-ACYLGLYCEROL-3-PHOSPHATE O-ACYLTRANSFERASE 3, ISOFORM E-RELATED"/>
    <property type="match status" value="1"/>
</dbReference>
<reference evidence="7" key="1">
    <citation type="journal article" date="2017" name="bioRxiv">
        <title>Conservation of a gene cluster reveals novel cercosporin biosynthetic mechanisms and extends production to the genus Colletotrichum.</title>
        <authorList>
            <person name="de Jonge R."/>
            <person name="Ebert M.K."/>
            <person name="Huitt-Roehl C.R."/>
            <person name="Pal P."/>
            <person name="Suttle J.C."/>
            <person name="Spanner R.E."/>
            <person name="Neubauer J.D."/>
            <person name="Jurick W.M.II."/>
            <person name="Stott K.A."/>
            <person name="Secor G.A."/>
            <person name="Thomma B.P.H.J."/>
            <person name="Van de Peer Y."/>
            <person name="Townsend C.A."/>
            <person name="Bolton M.D."/>
        </authorList>
    </citation>
    <scope>NUCLEOTIDE SEQUENCE [LARGE SCALE GENOMIC DNA]</scope>
    <source>
        <strain evidence="7">CBS538.71</strain>
    </source>
</reference>
<keyword evidence="3" id="KW-0012">Acyltransferase</keyword>
<dbReference type="SUPFAM" id="SSF69593">
    <property type="entry name" value="Glycerol-3-phosphate (1)-acyltransferase"/>
    <property type="match status" value="1"/>
</dbReference>
<dbReference type="PANTHER" id="PTHR10983">
    <property type="entry name" value="1-ACYLGLYCEROL-3-PHOSPHATE ACYLTRANSFERASE-RELATED"/>
    <property type="match status" value="1"/>
</dbReference>